<name>A0A835C9G0_9FABA</name>
<dbReference type="EMBL" id="JAAIUW010000004">
    <property type="protein sequence ID" value="KAF7835601.1"/>
    <property type="molecule type" value="Genomic_DNA"/>
</dbReference>
<proteinExistence type="predicted"/>
<dbReference type="SUPFAM" id="SSF52047">
    <property type="entry name" value="RNI-like"/>
    <property type="match status" value="1"/>
</dbReference>
<sequence>MPALTTLCLEEVPELIGIFPQQCGPTTMEKSIWMEVTTTFDQLHNQSLPQSLQVFLNWERLSIEDIKGRFEGIFEIKVANNGNLIKEQAPLKLKLNSLSLVGFPELEFIWKGPTQILSLHRLHQLYIRNCSKLKTIFAPTIVTNLPELRELHVEECNELERIISADSDSSLTNLSAPSSRINAFCFSKHFSISIWNCNKLKCLFSYSLASHCPSLTELRIKDCSELERVVDGFKDKDVEESGEQEDCHCFLN</sequence>
<evidence type="ECO:0000313" key="4">
    <source>
        <dbReference type="Proteomes" id="UP000634136"/>
    </source>
</evidence>
<dbReference type="Proteomes" id="UP000634136">
    <property type="component" value="Unassembled WGS sequence"/>
</dbReference>
<dbReference type="Gene3D" id="3.80.10.10">
    <property type="entry name" value="Ribonuclease Inhibitor"/>
    <property type="match status" value="1"/>
</dbReference>
<evidence type="ECO:0000256" key="1">
    <source>
        <dbReference type="ARBA" id="ARBA00022821"/>
    </source>
</evidence>
<keyword evidence="4" id="KW-1185">Reference proteome</keyword>
<accession>A0A835C9G0</accession>
<dbReference type="PANTHER" id="PTHR33463:SF218">
    <property type="entry name" value="DISEASE RESISTANCE PROTEIN RPS2-LIKE"/>
    <property type="match status" value="1"/>
</dbReference>
<dbReference type="InterPro" id="IPR057135">
    <property type="entry name" value="At4g27190-like_LRR"/>
</dbReference>
<gene>
    <name evidence="3" type="ORF">G2W53_010460</name>
</gene>
<organism evidence="3 4">
    <name type="scientific">Senna tora</name>
    <dbReference type="NCBI Taxonomy" id="362788"/>
    <lineage>
        <taxon>Eukaryota</taxon>
        <taxon>Viridiplantae</taxon>
        <taxon>Streptophyta</taxon>
        <taxon>Embryophyta</taxon>
        <taxon>Tracheophyta</taxon>
        <taxon>Spermatophyta</taxon>
        <taxon>Magnoliopsida</taxon>
        <taxon>eudicotyledons</taxon>
        <taxon>Gunneridae</taxon>
        <taxon>Pentapetalae</taxon>
        <taxon>rosids</taxon>
        <taxon>fabids</taxon>
        <taxon>Fabales</taxon>
        <taxon>Fabaceae</taxon>
        <taxon>Caesalpinioideae</taxon>
        <taxon>Cassia clade</taxon>
        <taxon>Senna</taxon>
    </lineage>
</organism>
<dbReference type="OrthoDB" id="1436508at2759"/>
<protein>
    <submittedName>
        <fullName evidence="3">Putative disease resistance protein</fullName>
    </submittedName>
</protein>
<dbReference type="Pfam" id="PF23247">
    <property type="entry name" value="LRR_RPS2"/>
    <property type="match status" value="1"/>
</dbReference>
<dbReference type="AlphaFoldDB" id="A0A835C9G0"/>
<reference evidence="3" key="1">
    <citation type="submission" date="2020-09" db="EMBL/GenBank/DDBJ databases">
        <title>Genome-Enabled Discovery of Anthraquinone Biosynthesis in Senna tora.</title>
        <authorList>
            <person name="Kang S.-H."/>
            <person name="Pandey R.P."/>
            <person name="Lee C.-M."/>
            <person name="Sim J.-S."/>
            <person name="Jeong J.-T."/>
            <person name="Choi B.-S."/>
            <person name="Jung M."/>
            <person name="Ginzburg D."/>
            <person name="Zhao K."/>
            <person name="Won S.Y."/>
            <person name="Oh T.-J."/>
            <person name="Yu Y."/>
            <person name="Kim N.-H."/>
            <person name="Lee O.R."/>
            <person name="Lee T.-H."/>
            <person name="Bashyal P."/>
            <person name="Kim T.-S."/>
            <person name="Lee W.-H."/>
            <person name="Kawkins C."/>
            <person name="Kim C.-K."/>
            <person name="Kim J.S."/>
            <person name="Ahn B.O."/>
            <person name="Rhee S.Y."/>
            <person name="Sohng J.K."/>
        </authorList>
    </citation>
    <scope>NUCLEOTIDE SEQUENCE</scope>
    <source>
        <tissue evidence="3">Leaf</tissue>
    </source>
</reference>
<evidence type="ECO:0000259" key="2">
    <source>
        <dbReference type="Pfam" id="PF23247"/>
    </source>
</evidence>
<dbReference type="InterPro" id="IPR050905">
    <property type="entry name" value="Plant_NBS-LRR"/>
</dbReference>
<dbReference type="PANTHER" id="PTHR33463">
    <property type="entry name" value="NB-ARC DOMAIN-CONTAINING PROTEIN-RELATED"/>
    <property type="match status" value="1"/>
</dbReference>
<comment type="caution">
    <text evidence="3">The sequence shown here is derived from an EMBL/GenBank/DDBJ whole genome shotgun (WGS) entry which is preliminary data.</text>
</comment>
<dbReference type="InterPro" id="IPR032675">
    <property type="entry name" value="LRR_dom_sf"/>
</dbReference>
<evidence type="ECO:0000313" key="3">
    <source>
        <dbReference type="EMBL" id="KAF7835601.1"/>
    </source>
</evidence>
<keyword evidence="1" id="KW-0611">Plant defense</keyword>
<feature type="domain" description="Disease resistance protein At4g27190-like leucine-rich repeats" evidence="2">
    <location>
        <begin position="41"/>
        <end position="157"/>
    </location>
</feature>